<dbReference type="Proteomes" id="UP000603904">
    <property type="component" value="Unassembled WGS sequence"/>
</dbReference>
<evidence type="ECO:0000256" key="1">
    <source>
        <dbReference type="ARBA" id="ARBA00022630"/>
    </source>
</evidence>
<evidence type="ECO:0000313" key="6">
    <source>
        <dbReference type="EMBL" id="GIH38566.1"/>
    </source>
</evidence>
<name>A0ABQ4FUS1_9ACTN</name>
<reference evidence="6 7" key="1">
    <citation type="submission" date="2021-01" db="EMBL/GenBank/DDBJ databases">
        <title>Whole genome shotgun sequence of Microbispora corallina NBRC 16416.</title>
        <authorList>
            <person name="Komaki H."/>
            <person name="Tamura T."/>
        </authorList>
    </citation>
    <scope>NUCLEOTIDE SEQUENCE [LARGE SCALE GENOMIC DNA]</scope>
    <source>
        <strain evidence="6 7">NBRC 16416</strain>
    </source>
</reference>
<dbReference type="EMBL" id="BOOC01000004">
    <property type="protein sequence ID" value="GIH38566.1"/>
    <property type="molecule type" value="Genomic_DNA"/>
</dbReference>
<dbReference type="InterPro" id="IPR011251">
    <property type="entry name" value="Luciferase-like_dom"/>
</dbReference>
<feature type="domain" description="Luciferase-like" evidence="5">
    <location>
        <begin position="14"/>
        <end position="245"/>
    </location>
</feature>
<gene>
    <name evidence="6" type="ORF">Mco01_15660</name>
</gene>
<evidence type="ECO:0000256" key="2">
    <source>
        <dbReference type="ARBA" id="ARBA00022643"/>
    </source>
</evidence>
<evidence type="ECO:0000256" key="3">
    <source>
        <dbReference type="ARBA" id="ARBA00023002"/>
    </source>
</evidence>
<evidence type="ECO:0000256" key="4">
    <source>
        <dbReference type="ARBA" id="ARBA00023033"/>
    </source>
</evidence>
<dbReference type="Gene3D" id="3.20.20.30">
    <property type="entry name" value="Luciferase-like domain"/>
    <property type="match status" value="1"/>
</dbReference>
<keyword evidence="3" id="KW-0560">Oxidoreductase</keyword>
<dbReference type="RefSeq" id="WP_204056198.1">
    <property type="nucleotide sequence ID" value="NZ_BAAAGP010000046.1"/>
</dbReference>
<keyword evidence="4" id="KW-0503">Monooxygenase</keyword>
<evidence type="ECO:0000313" key="7">
    <source>
        <dbReference type="Proteomes" id="UP000603904"/>
    </source>
</evidence>
<keyword evidence="2" id="KW-0288">FMN</keyword>
<sequence length="301" mass="31893">MDLGLALAQYGPFASLDSVRLVAREAESMGFASLWVGDRLLTPLRPRDPYPGGDGRIPEAQRVFLDPVAVLTVAAACTVRPRLGTSVLNGPLYPPVALARSLTTVDLFSGGRLVVGLGLGWSSDEYDASGVPWKGRGARLEGVLDVLEAVWTADPVSYAGGPWTVAPSHVLPKPARRPPVYLAGFAPAALRRVGRRADGWLPAALPPPLLTGMWDVVRRAAEEAGRDPGALRMALRCNPIITDEPVDPSRVPRAGTVAQIAGYLAEAAAAGVHEAFVDLQLTARDDDHLLRLAEAVRKAVG</sequence>
<comment type="caution">
    <text evidence="6">The sequence shown here is derived from an EMBL/GenBank/DDBJ whole genome shotgun (WGS) entry which is preliminary data.</text>
</comment>
<dbReference type="Pfam" id="PF00296">
    <property type="entry name" value="Bac_luciferase"/>
    <property type="match status" value="1"/>
</dbReference>
<evidence type="ECO:0000259" key="5">
    <source>
        <dbReference type="Pfam" id="PF00296"/>
    </source>
</evidence>
<dbReference type="InterPro" id="IPR036661">
    <property type="entry name" value="Luciferase-like_sf"/>
</dbReference>
<proteinExistence type="predicted"/>
<dbReference type="PANTHER" id="PTHR42847:SF4">
    <property type="entry name" value="ALKANESULFONATE MONOOXYGENASE-RELATED"/>
    <property type="match status" value="1"/>
</dbReference>
<keyword evidence="1" id="KW-0285">Flavoprotein</keyword>
<accession>A0ABQ4FUS1</accession>
<organism evidence="6 7">
    <name type="scientific">Microbispora corallina</name>
    <dbReference type="NCBI Taxonomy" id="83302"/>
    <lineage>
        <taxon>Bacteria</taxon>
        <taxon>Bacillati</taxon>
        <taxon>Actinomycetota</taxon>
        <taxon>Actinomycetes</taxon>
        <taxon>Streptosporangiales</taxon>
        <taxon>Streptosporangiaceae</taxon>
        <taxon>Microbispora</taxon>
    </lineage>
</organism>
<dbReference type="NCBIfam" id="TIGR03619">
    <property type="entry name" value="F420_Rv2161c"/>
    <property type="match status" value="1"/>
</dbReference>
<protein>
    <submittedName>
        <fullName evidence="6">LLM class F420-dependent oxidoreductase</fullName>
    </submittedName>
</protein>
<dbReference type="InterPro" id="IPR050172">
    <property type="entry name" value="SsuD_RutA_monooxygenase"/>
</dbReference>
<keyword evidence="7" id="KW-1185">Reference proteome</keyword>
<dbReference type="SUPFAM" id="SSF51679">
    <property type="entry name" value="Bacterial luciferase-like"/>
    <property type="match status" value="1"/>
</dbReference>
<dbReference type="PANTHER" id="PTHR42847">
    <property type="entry name" value="ALKANESULFONATE MONOOXYGENASE"/>
    <property type="match status" value="1"/>
</dbReference>
<dbReference type="InterPro" id="IPR019921">
    <property type="entry name" value="Lucif-like_OxRdtase_Rv2161c"/>
</dbReference>